<dbReference type="Proteomes" id="UP001524944">
    <property type="component" value="Unassembled WGS sequence"/>
</dbReference>
<evidence type="ECO:0000256" key="8">
    <source>
        <dbReference type="ARBA" id="ARBA00023239"/>
    </source>
</evidence>
<evidence type="ECO:0000313" key="14">
    <source>
        <dbReference type="Proteomes" id="UP001524944"/>
    </source>
</evidence>
<dbReference type="PANTHER" id="PTHR35809:SF1">
    <property type="entry name" value="ARCHAETIDYLSERINE DECARBOXYLASE PROENZYME-RELATED"/>
    <property type="match status" value="1"/>
</dbReference>
<dbReference type="HAMAP" id="MF_00664">
    <property type="entry name" value="PS_decarb_PSD_A"/>
    <property type="match status" value="1"/>
</dbReference>
<dbReference type="Pfam" id="PF02666">
    <property type="entry name" value="PS_Dcarbxylase"/>
    <property type="match status" value="1"/>
</dbReference>
<keyword evidence="10 11" id="KW-0670">Pyruvate</keyword>
<comment type="subcellular location">
    <subcellularLocation>
        <location evidence="11">Cell membrane</location>
        <topology evidence="11">Peripheral membrane protein</topology>
    </subcellularLocation>
</comment>
<organism evidence="13 14">
    <name type="scientific">Dehalobacterium formicoaceticum</name>
    <dbReference type="NCBI Taxonomy" id="51515"/>
    <lineage>
        <taxon>Bacteria</taxon>
        <taxon>Bacillati</taxon>
        <taxon>Bacillota</taxon>
        <taxon>Clostridia</taxon>
        <taxon>Eubacteriales</taxon>
        <taxon>Peptococcaceae</taxon>
        <taxon>Dehalobacterium</taxon>
    </lineage>
</organism>
<evidence type="ECO:0000256" key="3">
    <source>
        <dbReference type="ARBA" id="ARBA00022793"/>
    </source>
</evidence>
<comment type="cofactor">
    <cofactor evidence="11">
        <name>pyruvate</name>
        <dbReference type="ChEBI" id="CHEBI:15361"/>
    </cofactor>
    <text evidence="11">Binds 1 pyruvoyl group covalently per subunit.</text>
</comment>
<comment type="similarity">
    <text evidence="11">Belongs to the phosphatidylserine decarboxylase family. PSD-A subfamily.</text>
</comment>
<accession>A0ABT1Y779</accession>
<proteinExistence type="inferred from homology"/>
<dbReference type="NCBIfam" id="NF003685">
    <property type="entry name" value="PRK05305.2-5"/>
    <property type="match status" value="1"/>
</dbReference>
<name>A0ABT1Y779_9FIRM</name>
<gene>
    <name evidence="11" type="primary">psd</name>
    <name evidence="13" type="ORF">NVS47_12550</name>
</gene>
<keyword evidence="3 11" id="KW-0210">Decarboxylase</keyword>
<sequence length="211" mass="24008">MNNLPVAKESFPFLLMSGVLIWLLYLVEPWLSIIPGIFFLFTLFFFRNPQRRIVLDEHAALSPADGVVMGITKVKETEFLNEEVWKVSIFLSIFNVHFNRAPVRGTVERIKYMPGKFIPAFKSHASEINERNYLVLNTGRSRIMVCQITGFVARRIVCWSKEGDHLTQGARFGLIKFGSCTEIYLPLEYNLSVQKGSKVKGGLSVIGRCSE</sequence>
<comment type="caution">
    <text evidence="13">The sequence shown here is derived from an EMBL/GenBank/DDBJ whole genome shotgun (WGS) entry which is preliminary data.</text>
</comment>
<comment type="function">
    <text evidence="11">Catalyzes the formation of phosphatidylethanolamine (PtdEtn) from phosphatidylserine (PtdSer).</text>
</comment>
<evidence type="ECO:0000313" key="13">
    <source>
        <dbReference type="EMBL" id="MCR6546331.1"/>
    </source>
</evidence>
<evidence type="ECO:0000256" key="9">
    <source>
        <dbReference type="ARBA" id="ARBA00023264"/>
    </source>
</evidence>
<feature type="site" description="Cleavage (non-hydrolytic); by autocatalysis" evidence="11">
    <location>
        <begin position="178"/>
        <end position="179"/>
    </location>
</feature>
<evidence type="ECO:0000256" key="12">
    <source>
        <dbReference type="SAM" id="Phobius"/>
    </source>
</evidence>
<comment type="pathway">
    <text evidence="11">Phospholipid metabolism; phosphatidylethanolamine biosynthesis; phosphatidylethanolamine from CDP-diacylglycerol: step 2/2.</text>
</comment>
<evidence type="ECO:0000256" key="7">
    <source>
        <dbReference type="ARBA" id="ARBA00023209"/>
    </source>
</evidence>
<feature type="active site" description="Schiff-base intermediate with substrate; via pyruvic acid" evidence="11">
    <location>
        <position position="179"/>
    </location>
</feature>
<dbReference type="InterPro" id="IPR003817">
    <property type="entry name" value="PS_Dcarbxylase"/>
</dbReference>
<evidence type="ECO:0000256" key="4">
    <source>
        <dbReference type="ARBA" id="ARBA00023098"/>
    </source>
</evidence>
<dbReference type="RefSeq" id="WP_089611830.1">
    <property type="nucleotide sequence ID" value="NZ_CP022121.1"/>
</dbReference>
<evidence type="ECO:0000256" key="6">
    <source>
        <dbReference type="ARBA" id="ARBA00023145"/>
    </source>
</evidence>
<keyword evidence="6 11" id="KW-0865">Zymogen</keyword>
<keyword evidence="7 11" id="KW-0594">Phospholipid biosynthesis</keyword>
<dbReference type="EC" id="4.1.1.65" evidence="11"/>
<keyword evidence="12" id="KW-0812">Transmembrane</keyword>
<keyword evidence="14" id="KW-1185">Reference proteome</keyword>
<feature type="chain" id="PRO_5044946907" description="Phosphatidylserine decarboxylase beta chain" evidence="11">
    <location>
        <begin position="1"/>
        <end position="178"/>
    </location>
</feature>
<comment type="catalytic activity">
    <reaction evidence="11">
        <text>a 1,2-diacyl-sn-glycero-3-phospho-L-serine + H(+) = a 1,2-diacyl-sn-glycero-3-phosphoethanolamine + CO2</text>
        <dbReference type="Rhea" id="RHEA:20828"/>
        <dbReference type="ChEBI" id="CHEBI:15378"/>
        <dbReference type="ChEBI" id="CHEBI:16526"/>
        <dbReference type="ChEBI" id="CHEBI:57262"/>
        <dbReference type="ChEBI" id="CHEBI:64612"/>
        <dbReference type="EC" id="4.1.1.65"/>
    </reaction>
</comment>
<keyword evidence="1 11" id="KW-1003">Cell membrane</keyword>
<evidence type="ECO:0000256" key="1">
    <source>
        <dbReference type="ARBA" id="ARBA00022475"/>
    </source>
</evidence>
<comment type="subunit">
    <text evidence="11">Heterodimer of a large membrane-associated beta subunit and a small pyruvoyl-containing alpha subunit.</text>
</comment>
<dbReference type="PANTHER" id="PTHR35809">
    <property type="entry name" value="ARCHAETIDYLSERINE DECARBOXYLASE PROENZYME-RELATED"/>
    <property type="match status" value="1"/>
</dbReference>
<evidence type="ECO:0000256" key="11">
    <source>
        <dbReference type="HAMAP-Rule" id="MF_00664"/>
    </source>
</evidence>
<evidence type="ECO:0000256" key="5">
    <source>
        <dbReference type="ARBA" id="ARBA00023136"/>
    </source>
</evidence>
<dbReference type="InterPro" id="IPR033175">
    <property type="entry name" value="PSD-A"/>
</dbReference>
<feature type="transmembrane region" description="Helical" evidence="12">
    <location>
        <begin position="20"/>
        <end position="46"/>
    </location>
</feature>
<keyword evidence="12" id="KW-1133">Transmembrane helix</keyword>
<dbReference type="EMBL" id="JANPWE010000006">
    <property type="protein sequence ID" value="MCR6546331.1"/>
    <property type="molecule type" value="Genomic_DNA"/>
</dbReference>
<keyword evidence="9 11" id="KW-1208">Phospholipid metabolism</keyword>
<dbReference type="GO" id="GO:0004609">
    <property type="term" value="F:phosphatidylserine decarboxylase activity"/>
    <property type="evidence" value="ECO:0007669"/>
    <property type="project" value="UniProtKB-EC"/>
</dbReference>
<evidence type="ECO:0000256" key="2">
    <source>
        <dbReference type="ARBA" id="ARBA00022516"/>
    </source>
</evidence>
<protein>
    <recommendedName>
        <fullName evidence="11">Phosphatidylserine decarboxylase proenzyme</fullName>
        <ecNumber evidence="11">4.1.1.65</ecNumber>
    </recommendedName>
    <component>
        <recommendedName>
            <fullName evidence="11">Phosphatidylserine decarboxylase alpha chain</fullName>
        </recommendedName>
    </component>
    <component>
        <recommendedName>
            <fullName evidence="11">Phosphatidylserine decarboxylase beta chain</fullName>
        </recommendedName>
    </component>
</protein>
<reference evidence="13 14" key="1">
    <citation type="submission" date="2022-08" db="EMBL/GenBank/DDBJ databases">
        <title>Proteogenomics of the novel Dehalobacterium formicoaceticum strain EZ94 highlights a key role of methyltransferases during anaerobic dichloromethane degradation.</title>
        <authorList>
            <person name="Wasmund K."/>
        </authorList>
    </citation>
    <scope>NUCLEOTIDE SEQUENCE [LARGE SCALE GENOMIC DNA]</scope>
    <source>
        <strain evidence="13 14">EZ94</strain>
    </source>
</reference>
<keyword evidence="4 11" id="KW-0443">Lipid metabolism</keyword>
<feature type="modified residue" description="Pyruvic acid (Ser); by autocatalysis" evidence="11">
    <location>
        <position position="179"/>
    </location>
</feature>
<keyword evidence="5 11" id="KW-0472">Membrane</keyword>
<comment type="PTM">
    <text evidence="11">Is synthesized initially as an inactive proenzyme. Formation of the active enzyme involves a self-maturation process in which the active site pyruvoyl group is generated from an internal serine residue via an autocatalytic post-translational modification. Two non-identical subunits are generated from the proenzyme in this reaction, and the pyruvate is formed at the N-terminus of the alpha chain, which is derived from the carboxyl end of the proenzyme. The post-translation cleavage follows an unusual pathway, termed non-hydrolytic serinolysis, in which the side chain hydroxyl group of the serine supplies its oxygen atom to form the C-terminus of the beta chain, while the remainder of the serine residue undergoes an oxidative deamination to produce ammonia and the pyruvoyl prosthetic group on the alpha chain.</text>
</comment>
<keyword evidence="2 11" id="KW-0444">Lipid biosynthesis</keyword>
<feature type="chain" id="PRO_5044946906" description="Phosphatidylserine decarboxylase alpha chain" evidence="11">
    <location>
        <begin position="179"/>
        <end position="211"/>
    </location>
</feature>
<dbReference type="NCBIfam" id="NF003678">
    <property type="entry name" value="PRK05305.1-2"/>
    <property type="match status" value="1"/>
</dbReference>
<evidence type="ECO:0000256" key="10">
    <source>
        <dbReference type="ARBA" id="ARBA00023317"/>
    </source>
</evidence>
<keyword evidence="8 11" id="KW-0456">Lyase</keyword>